<organism evidence="1 2">
    <name type="scientific">Trachymyrmex cornetzi</name>
    <dbReference type="NCBI Taxonomy" id="471704"/>
    <lineage>
        <taxon>Eukaryota</taxon>
        <taxon>Metazoa</taxon>
        <taxon>Ecdysozoa</taxon>
        <taxon>Arthropoda</taxon>
        <taxon>Hexapoda</taxon>
        <taxon>Insecta</taxon>
        <taxon>Pterygota</taxon>
        <taxon>Neoptera</taxon>
        <taxon>Endopterygota</taxon>
        <taxon>Hymenoptera</taxon>
        <taxon>Apocrita</taxon>
        <taxon>Aculeata</taxon>
        <taxon>Formicoidea</taxon>
        <taxon>Formicidae</taxon>
        <taxon>Myrmicinae</taxon>
        <taxon>Trachymyrmex</taxon>
    </lineage>
</organism>
<evidence type="ECO:0000313" key="2">
    <source>
        <dbReference type="Proteomes" id="UP000078492"/>
    </source>
</evidence>
<sequence>MQLFVLDTLVRHAARVRRTRKRHTCRLRLESNRAEGDDKAGRRLLLPAAL</sequence>
<accession>A0A151JRR3</accession>
<dbReference type="Proteomes" id="UP000078492">
    <property type="component" value="Unassembled WGS sequence"/>
</dbReference>
<gene>
    <name evidence="1" type="ORF">ALC57_00635</name>
</gene>
<keyword evidence="2" id="KW-1185">Reference proteome</keyword>
<name>A0A151JRR3_9HYME</name>
<reference evidence="1 2" key="1">
    <citation type="submission" date="2015-09" db="EMBL/GenBank/DDBJ databases">
        <title>Trachymyrmex cornetzi WGS genome.</title>
        <authorList>
            <person name="Nygaard S."/>
            <person name="Hu H."/>
            <person name="Boomsma J."/>
            <person name="Zhang G."/>
        </authorList>
    </citation>
    <scope>NUCLEOTIDE SEQUENCE [LARGE SCALE GENOMIC DNA]</scope>
    <source>
        <strain evidence="1">Tcor2-1</strain>
        <tissue evidence="1">Whole body</tissue>
    </source>
</reference>
<evidence type="ECO:0000313" key="1">
    <source>
        <dbReference type="EMBL" id="KYN29890.1"/>
    </source>
</evidence>
<protein>
    <submittedName>
        <fullName evidence="1">Uncharacterized protein</fullName>
    </submittedName>
</protein>
<dbReference type="AlphaFoldDB" id="A0A151JRR3"/>
<proteinExistence type="predicted"/>
<dbReference type="EMBL" id="KQ978607">
    <property type="protein sequence ID" value="KYN29890.1"/>
    <property type="molecule type" value="Genomic_DNA"/>
</dbReference>